<feature type="region of interest" description="Disordered" evidence="1">
    <location>
        <begin position="1"/>
        <end position="120"/>
    </location>
</feature>
<evidence type="ECO:0000313" key="2">
    <source>
        <dbReference type="EMBL" id="KAF2163766.1"/>
    </source>
</evidence>
<feature type="compositionally biased region" description="Basic and acidic residues" evidence="1">
    <location>
        <begin position="160"/>
        <end position="172"/>
    </location>
</feature>
<dbReference type="Proteomes" id="UP000799537">
    <property type="component" value="Unassembled WGS sequence"/>
</dbReference>
<keyword evidence="3" id="KW-1185">Reference proteome</keyword>
<dbReference type="AlphaFoldDB" id="A0A6A6CEB5"/>
<proteinExistence type="predicted"/>
<feature type="region of interest" description="Disordered" evidence="1">
    <location>
        <begin position="230"/>
        <end position="270"/>
    </location>
</feature>
<feature type="region of interest" description="Disordered" evidence="1">
    <location>
        <begin position="135"/>
        <end position="172"/>
    </location>
</feature>
<accession>A0A6A6CEB5</accession>
<evidence type="ECO:0000256" key="1">
    <source>
        <dbReference type="SAM" id="MobiDB-lite"/>
    </source>
</evidence>
<evidence type="ECO:0000313" key="3">
    <source>
        <dbReference type="Proteomes" id="UP000799537"/>
    </source>
</evidence>
<feature type="compositionally biased region" description="Basic and acidic residues" evidence="1">
    <location>
        <begin position="55"/>
        <end position="65"/>
    </location>
</feature>
<dbReference type="GeneID" id="54561166"/>
<feature type="compositionally biased region" description="Basic and acidic residues" evidence="1">
    <location>
        <begin position="80"/>
        <end position="90"/>
    </location>
</feature>
<organism evidence="2 3">
    <name type="scientific">Zasmidium cellare ATCC 36951</name>
    <dbReference type="NCBI Taxonomy" id="1080233"/>
    <lineage>
        <taxon>Eukaryota</taxon>
        <taxon>Fungi</taxon>
        <taxon>Dikarya</taxon>
        <taxon>Ascomycota</taxon>
        <taxon>Pezizomycotina</taxon>
        <taxon>Dothideomycetes</taxon>
        <taxon>Dothideomycetidae</taxon>
        <taxon>Mycosphaerellales</taxon>
        <taxon>Mycosphaerellaceae</taxon>
        <taxon>Zasmidium</taxon>
    </lineage>
</organism>
<feature type="compositionally biased region" description="Low complexity" evidence="1">
    <location>
        <begin position="95"/>
        <end position="116"/>
    </location>
</feature>
<reference evidence="2" key="1">
    <citation type="journal article" date="2020" name="Stud. Mycol.">
        <title>101 Dothideomycetes genomes: a test case for predicting lifestyles and emergence of pathogens.</title>
        <authorList>
            <person name="Haridas S."/>
            <person name="Albert R."/>
            <person name="Binder M."/>
            <person name="Bloem J."/>
            <person name="Labutti K."/>
            <person name="Salamov A."/>
            <person name="Andreopoulos B."/>
            <person name="Baker S."/>
            <person name="Barry K."/>
            <person name="Bills G."/>
            <person name="Bluhm B."/>
            <person name="Cannon C."/>
            <person name="Castanera R."/>
            <person name="Culley D."/>
            <person name="Daum C."/>
            <person name="Ezra D."/>
            <person name="Gonzalez J."/>
            <person name="Henrissat B."/>
            <person name="Kuo A."/>
            <person name="Liang C."/>
            <person name="Lipzen A."/>
            <person name="Lutzoni F."/>
            <person name="Magnuson J."/>
            <person name="Mondo S."/>
            <person name="Nolan M."/>
            <person name="Ohm R."/>
            <person name="Pangilinan J."/>
            <person name="Park H.-J."/>
            <person name="Ramirez L."/>
            <person name="Alfaro M."/>
            <person name="Sun H."/>
            <person name="Tritt A."/>
            <person name="Yoshinaga Y."/>
            <person name="Zwiers L.-H."/>
            <person name="Turgeon B."/>
            <person name="Goodwin S."/>
            <person name="Spatafora J."/>
            <person name="Crous P."/>
            <person name="Grigoriev I."/>
        </authorList>
    </citation>
    <scope>NUCLEOTIDE SEQUENCE</scope>
    <source>
        <strain evidence="2">ATCC 36951</strain>
    </source>
</reference>
<feature type="compositionally biased region" description="Basic and acidic residues" evidence="1">
    <location>
        <begin position="243"/>
        <end position="256"/>
    </location>
</feature>
<name>A0A6A6CEB5_ZASCE</name>
<dbReference type="RefSeq" id="XP_033664655.1">
    <property type="nucleotide sequence ID" value="XM_033807894.1"/>
</dbReference>
<protein>
    <submittedName>
        <fullName evidence="2">Uncharacterized protein</fullName>
    </submittedName>
</protein>
<sequence length="304" mass="33582">MSPSHSHDGAFASQQARPRPATEQTPAAKATCISASSLQGLRQDISADPPNFPPHDTEQSHEHYFPHVSMLTASGALRAIPREVAKSTDKHHTHSSGGSSLRSPSTIASSASSAHSENTSNFPAKLLFALKEDVEEAQRRARQARAHNKPAPSSRTSRSRSPDSRGESHGDGVVEHMTTSLDLAAQEPPPDLSSSVVSDWNHVYEKQEADRRAVEAENKVLDELDRSFTPTVGKYENEDEDAESYHDHVRGREHVSETTTQPPPEPEWFEGMWWRRGSMDGVRRDIPRGAYDSRHTHVEYGSSI</sequence>
<gene>
    <name evidence="2" type="ORF">M409DRAFT_25949</name>
</gene>
<dbReference type="EMBL" id="ML993607">
    <property type="protein sequence ID" value="KAF2163766.1"/>
    <property type="molecule type" value="Genomic_DNA"/>
</dbReference>